<organism evidence="8 9">
    <name type="scientific">Brevibacillus panacihumi</name>
    <dbReference type="NCBI Taxonomy" id="497735"/>
    <lineage>
        <taxon>Bacteria</taxon>
        <taxon>Bacillati</taxon>
        <taxon>Bacillota</taxon>
        <taxon>Bacilli</taxon>
        <taxon>Bacillales</taxon>
        <taxon>Paenibacillaceae</taxon>
        <taxon>Brevibacillus</taxon>
    </lineage>
</organism>
<evidence type="ECO:0000313" key="8">
    <source>
        <dbReference type="EMBL" id="RNB79321.1"/>
    </source>
</evidence>
<evidence type="ECO:0000313" key="9">
    <source>
        <dbReference type="Proteomes" id="UP000281915"/>
    </source>
</evidence>
<gene>
    <name evidence="8" type="ORF">EDM58_10030</name>
</gene>
<dbReference type="GO" id="GO:0005886">
    <property type="term" value="C:plasma membrane"/>
    <property type="evidence" value="ECO:0007669"/>
    <property type="project" value="UniProtKB-SubCell"/>
</dbReference>
<dbReference type="Proteomes" id="UP000281915">
    <property type="component" value="Unassembled WGS sequence"/>
</dbReference>
<dbReference type="EMBL" id="RHHT01000019">
    <property type="protein sequence ID" value="RNB79321.1"/>
    <property type="molecule type" value="Genomic_DNA"/>
</dbReference>
<keyword evidence="2" id="KW-1003">Cell membrane</keyword>
<reference evidence="8 9" key="1">
    <citation type="submission" date="2018-10" db="EMBL/GenBank/DDBJ databases">
        <title>Phylogenomics of Brevibacillus.</title>
        <authorList>
            <person name="Dunlap C."/>
        </authorList>
    </citation>
    <scope>NUCLEOTIDE SEQUENCE [LARGE SCALE GENOMIC DNA]</scope>
    <source>
        <strain evidence="8 9">JCM 15085</strain>
    </source>
</reference>
<feature type="domain" description="RDD" evidence="7">
    <location>
        <begin position="4"/>
        <end position="124"/>
    </location>
</feature>
<dbReference type="InterPro" id="IPR010432">
    <property type="entry name" value="RDD"/>
</dbReference>
<dbReference type="InterPro" id="IPR051791">
    <property type="entry name" value="Pra-immunoreactive"/>
</dbReference>
<evidence type="ECO:0000256" key="3">
    <source>
        <dbReference type="ARBA" id="ARBA00022692"/>
    </source>
</evidence>
<sequence>MNPVGFWRRFGAAFLDGLLFGLPLSLLISFIFGGEENEYFVEVITFLYFLLLPLFWNGYTIGKKIMGIRIVKMNGENVGIGNMLLREFVGRLIYIITFGIGIIVSAIMVAAREDKRSIHDLIAGTYVTSNEP</sequence>
<dbReference type="PANTHER" id="PTHR36115">
    <property type="entry name" value="PROLINE-RICH ANTIGEN HOMOLOG-RELATED"/>
    <property type="match status" value="1"/>
</dbReference>
<evidence type="ECO:0000256" key="2">
    <source>
        <dbReference type="ARBA" id="ARBA00022475"/>
    </source>
</evidence>
<evidence type="ECO:0000259" key="7">
    <source>
        <dbReference type="Pfam" id="PF06271"/>
    </source>
</evidence>
<evidence type="ECO:0000256" key="1">
    <source>
        <dbReference type="ARBA" id="ARBA00004651"/>
    </source>
</evidence>
<keyword evidence="5 6" id="KW-0472">Membrane</keyword>
<evidence type="ECO:0000256" key="5">
    <source>
        <dbReference type="ARBA" id="ARBA00023136"/>
    </source>
</evidence>
<comment type="subcellular location">
    <subcellularLocation>
        <location evidence="1">Cell membrane</location>
        <topology evidence="1">Multi-pass membrane protein</topology>
    </subcellularLocation>
</comment>
<feature type="transmembrane region" description="Helical" evidence="6">
    <location>
        <begin position="39"/>
        <end position="59"/>
    </location>
</feature>
<feature type="transmembrane region" description="Helical" evidence="6">
    <location>
        <begin position="92"/>
        <end position="111"/>
    </location>
</feature>
<name>A0A3M8CVC1_9BACL</name>
<accession>A0A3M8CVC1</accession>
<keyword evidence="4 6" id="KW-1133">Transmembrane helix</keyword>
<proteinExistence type="predicted"/>
<protein>
    <submittedName>
        <fullName evidence="8">RDD family protein</fullName>
    </submittedName>
</protein>
<comment type="caution">
    <text evidence="8">The sequence shown here is derived from an EMBL/GenBank/DDBJ whole genome shotgun (WGS) entry which is preliminary data.</text>
</comment>
<dbReference type="PANTHER" id="PTHR36115:SF9">
    <property type="entry name" value="LMO1584 PROTEIN"/>
    <property type="match status" value="1"/>
</dbReference>
<evidence type="ECO:0000256" key="6">
    <source>
        <dbReference type="SAM" id="Phobius"/>
    </source>
</evidence>
<dbReference type="Pfam" id="PF06271">
    <property type="entry name" value="RDD"/>
    <property type="match status" value="1"/>
</dbReference>
<keyword evidence="3 6" id="KW-0812">Transmembrane</keyword>
<dbReference type="AlphaFoldDB" id="A0A3M8CVC1"/>
<evidence type="ECO:0000256" key="4">
    <source>
        <dbReference type="ARBA" id="ARBA00022989"/>
    </source>
</evidence>
<feature type="transmembrane region" description="Helical" evidence="6">
    <location>
        <begin position="12"/>
        <end position="33"/>
    </location>
</feature>